<keyword evidence="3" id="KW-1185">Reference proteome</keyword>
<keyword evidence="1" id="KW-0812">Transmembrane</keyword>
<dbReference type="AlphaFoldDB" id="A0A9P5SB61"/>
<feature type="transmembrane region" description="Helical" evidence="1">
    <location>
        <begin position="65"/>
        <end position="86"/>
    </location>
</feature>
<proteinExistence type="predicted"/>
<gene>
    <name evidence="2" type="ORF">BG006_000520</name>
</gene>
<organism evidence="2 3">
    <name type="scientific">Podila minutissima</name>
    <dbReference type="NCBI Taxonomy" id="64525"/>
    <lineage>
        <taxon>Eukaryota</taxon>
        <taxon>Fungi</taxon>
        <taxon>Fungi incertae sedis</taxon>
        <taxon>Mucoromycota</taxon>
        <taxon>Mortierellomycotina</taxon>
        <taxon>Mortierellomycetes</taxon>
        <taxon>Mortierellales</taxon>
        <taxon>Mortierellaceae</taxon>
        <taxon>Podila</taxon>
    </lineage>
</organism>
<dbReference type="EMBL" id="JAAAUY010001088">
    <property type="protein sequence ID" value="KAF9324435.1"/>
    <property type="molecule type" value="Genomic_DNA"/>
</dbReference>
<feature type="transmembrane region" description="Helical" evidence="1">
    <location>
        <begin position="98"/>
        <end position="116"/>
    </location>
</feature>
<accession>A0A9P5SB61</accession>
<protein>
    <submittedName>
        <fullName evidence="2">Uncharacterized protein</fullName>
    </submittedName>
</protein>
<name>A0A9P5SB61_9FUNG</name>
<evidence type="ECO:0000313" key="3">
    <source>
        <dbReference type="Proteomes" id="UP000696485"/>
    </source>
</evidence>
<keyword evidence="1" id="KW-0472">Membrane</keyword>
<sequence>MKAKDNVVGEACQVTVNFELAVIMQYIKILPECVILFFFMEQIITLHRGSKGIQDGNNHWRRLGLINSGITFLVIVSEIMVGLITIRQRDYPSNMLVLITYSMVDVYQAALVVFIVEDTRTTFRKQNECCEIATKDILRVMGQHHNHRNSGEGAERSPNGV</sequence>
<comment type="caution">
    <text evidence="2">The sequence shown here is derived from an EMBL/GenBank/DDBJ whole genome shotgun (WGS) entry which is preliminary data.</text>
</comment>
<reference evidence="2" key="1">
    <citation type="journal article" date="2020" name="Fungal Divers.">
        <title>Resolving the Mortierellaceae phylogeny through synthesis of multi-gene phylogenetics and phylogenomics.</title>
        <authorList>
            <person name="Vandepol N."/>
            <person name="Liber J."/>
            <person name="Desiro A."/>
            <person name="Na H."/>
            <person name="Kennedy M."/>
            <person name="Barry K."/>
            <person name="Grigoriev I.V."/>
            <person name="Miller A.N."/>
            <person name="O'Donnell K."/>
            <person name="Stajich J.E."/>
            <person name="Bonito G."/>
        </authorList>
    </citation>
    <scope>NUCLEOTIDE SEQUENCE</scope>
    <source>
        <strain evidence="2">NVP1</strain>
    </source>
</reference>
<evidence type="ECO:0000256" key="1">
    <source>
        <dbReference type="SAM" id="Phobius"/>
    </source>
</evidence>
<keyword evidence="1" id="KW-1133">Transmembrane helix</keyword>
<evidence type="ECO:0000313" key="2">
    <source>
        <dbReference type="EMBL" id="KAF9324435.1"/>
    </source>
</evidence>
<dbReference type="Proteomes" id="UP000696485">
    <property type="component" value="Unassembled WGS sequence"/>
</dbReference>